<comment type="catalytic activity">
    <reaction evidence="1">
        <text>Hydrolysis of terminal, non-reducing beta-D-glucosyl residues with release of beta-D-glucose.</text>
        <dbReference type="EC" id="3.2.1.21"/>
    </reaction>
</comment>
<dbReference type="Gene3D" id="3.20.20.300">
    <property type="entry name" value="Glycoside hydrolase, family 3, N-terminal domain"/>
    <property type="match status" value="1"/>
</dbReference>
<feature type="region of interest" description="Disordered" evidence="21">
    <location>
        <begin position="832"/>
        <end position="854"/>
    </location>
</feature>
<keyword evidence="14" id="KW-0326">Glycosidase</keyword>
<keyword evidence="6" id="KW-1003">Cell membrane</keyword>
<keyword evidence="13" id="KW-0119">Carbohydrate metabolism</keyword>
<evidence type="ECO:0000256" key="21">
    <source>
        <dbReference type="SAM" id="MobiDB-lite"/>
    </source>
</evidence>
<evidence type="ECO:0000256" key="5">
    <source>
        <dbReference type="ARBA" id="ARBA00012744"/>
    </source>
</evidence>
<feature type="transmembrane region" description="Helical" evidence="22">
    <location>
        <begin position="91"/>
        <end position="114"/>
    </location>
</feature>
<evidence type="ECO:0000256" key="15">
    <source>
        <dbReference type="ARBA" id="ARBA00023326"/>
    </source>
</evidence>
<evidence type="ECO:0000256" key="6">
    <source>
        <dbReference type="ARBA" id="ARBA00022475"/>
    </source>
</evidence>
<keyword evidence="15" id="KW-0624">Polysaccharide degradation</keyword>
<evidence type="ECO:0000256" key="2">
    <source>
        <dbReference type="ARBA" id="ARBA00004401"/>
    </source>
</evidence>
<evidence type="ECO:0000313" key="24">
    <source>
        <dbReference type="EMBL" id="KAF7507180.1"/>
    </source>
</evidence>
<name>A0A8H7ADM0_9EURO</name>
<reference evidence="24" key="1">
    <citation type="submission" date="2020-02" db="EMBL/GenBank/DDBJ databases">
        <authorList>
            <person name="Palmer J.M."/>
        </authorList>
    </citation>
    <scope>NUCLEOTIDE SEQUENCE</scope>
    <source>
        <strain evidence="24">EPUS1.4</strain>
        <tissue evidence="24">Thallus</tissue>
    </source>
</reference>
<dbReference type="SMART" id="SM01217">
    <property type="entry name" value="Fn3_like"/>
    <property type="match status" value="1"/>
</dbReference>
<evidence type="ECO:0000256" key="11">
    <source>
        <dbReference type="ARBA" id="ARBA00023136"/>
    </source>
</evidence>
<dbReference type="InterPro" id="IPR013783">
    <property type="entry name" value="Ig-like_fold"/>
</dbReference>
<evidence type="ECO:0000256" key="17">
    <source>
        <dbReference type="ARBA" id="ARBA00039576"/>
    </source>
</evidence>
<dbReference type="EMBL" id="JAACFV010000073">
    <property type="protein sequence ID" value="KAF7507180.1"/>
    <property type="molecule type" value="Genomic_DNA"/>
</dbReference>
<comment type="caution">
    <text evidence="24">The sequence shown here is derived from an EMBL/GenBank/DDBJ whole genome shotgun (WGS) entry which is preliminary data.</text>
</comment>
<dbReference type="PANTHER" id="PTHR42715:SF20">
    <property type="entry name" value="BETA-GLUCOSIDASE E-RELATED"/>
    <property type="match status" value="1"/>
</dbReference>
<dbReference type="PANTHER" id="PTHR42715">
    <property type="entry name" value="BETA-GLUCOSIDASE"/>
    <property type="match status" value="1"/>
</dbReference>
<keyword evidence="7 22" id="KW-0812">Transmembrane</keyword>
<keyword evidence="10 22" id="KW-1133">Transmembrane helix</keyword>
<evidence type="ECO:0000313" key="25">
    <source>
        <dbReference type="Proteomes" id="UP000606974"/>
    </source>
</evidence>
<feature type="domain" description="Fibronectin type III-like" evidence="23">
    <location>
        <begin position="878"/>
        <end position="957"/>
    </location>
</feature>
<keyword evidence="11 22" id="KW-0472">Membrane</keyword>
<evidence type="ECO:0000256" key="8">
    <source>
        <dbReference type="ARBA" id="ARBA00022801"/>
    </source>
</evidence>
<evidence type="ECO:0000256" key="10">
    <source>
        <dbReference type="ARBA" id="ARBA00022989"/>
    </source>
</evidence>
<gene>
    <name evidence="24" type="ORF">GJ744_010862</name>
</gene>
<comment type="function">
    <text evidence="16">Beta-glucosidases are one of a number of cellulolytic enzymes involved in the degradation of cellulosic biomass. Catalyzes the last step releasing glucose from the inhibitory cellobiose.</text>
</comment>
<evidence type="ECO:0000256" key="22">
    <source>
        <dbReference type="SAM" id="Phobius"/>
    </source>
</evidence>
<dbReference type="Proteomes" id="UP000606974">
    <property type="component" value="Unassembled WGS sequence"/>
</dbReference>
<evidence type="ECO:0000256" key="18">
    <source>
        <dbReference type="ARBA" id="ARBA00041269"/>
    </source>
</evidence>
<evidence type="ECO:0000256" key="1">
    <source>
        <dbReference type="ARBA" id="ARBA00000448"/>
    </source>
</evidence>
<dbReference type="Pfam" id="PF01915">
    <property type="entry name" value="Glyco_hydro_3_C"/>
    <property type="match status" value="1"/>
</dbReference>
<evidence type="ECO:0000256" key="12">
    <source>
        <dbReference type="ARBA" id="ARBA00023180"/>
    </source>
</evidence>
<dbReference type="InterPro" id="IPR002772">
    <property type="entry name" value="Glyco_hydro_3_C"/>
</dbReference>
<dbReference type="FunFam" id="3.40.50.1700:FF:000003">
    <property type="entry name" value="Probable beta-glucosidase"/>
    <property type="match status" value="1"/>
</dbReference>
<evidence type="ECO:0000256" key="3">
    <source>
        <dbReference type="ARBA" id="ARBA00004987"/>
    </source>
</evidence>
<dbReference type="Pfam" id="PF00933">
    <property type="entry name" value="Glyco_hydro_3"/>
    <property type="match status" value="1"/>
</dbReference>
<evidence type="ECO:0000259" key="23">
    <source>
        <dbReference type="SMART" id="SM01217"/>
    </source>
</evidence>
<dbReference type="InterPro" id="IPR036962">
    <property type="entry name" value="Glyco_hydro_3_N_sf"/>
</dbReference>
<dbReference type="PRINTS" id="PR00133">
    <property type="entry name" value="GLHYDRLASE3"/>
</dbReference>
<evidence type="ECO:0000256" key="9">
    <source>
        <dbReference type="ARBA" id="ARBA00022968"/>
    </source>
</evidence>
<comment type="similarity">
    <text evidence="4">Belongs to the glycosyl hydrolase 3 family.</text>
</comment>
<dbReference type="Gene3D" id="3.40.50.1700">
    <property type="entry name" value="Glycoside hydrolase family 3 C-terminal domain"/>
    <property type="match status" value="1"/>
</dbReference>
<keyword evidence="12" id="KW-0325">Glycoprotein</keyword>
<comment type="subcellular location">
    <subcellularLocation>
        <location evidence="2">Cell membrane</location>
        <topology evidence="2">Single-pass type II membrane protein</topology>
    </subcellularLocation>
</comment>
<keyword evidence="25" id="KW-1185">Reference proteome</keyword>
<dbReference type="FunFam" id="3.20.20.300:FF:000002">
    <property type="entry name" value="Probable beta-glucosidase"/>
    <property type="match status" value="1"/>
</dbReference>
<dbReference type="GO" id="GO:0009251">
    <property type="term" value="P:glucan catabolic process"/>
    <property type="evidence" value="ECO:0007669"/>
    <property type="project" value="TreeGrafter"/>
</dbReference>
<dbReference type="Pfam" id="PF14310">
    <property type="entry name" value="Fn3-like"/>
    <property type="match status" value="1"/>
</dbReference>
<dbReference type="OrthoDB" id="416222at2759"/>
<dbReference type="GO" id="GO:0008422">
    <property type="term" value="F:beta-glucosidase activity"/>
    <property type="evidence" value="ECO:0007669"/>
    <property type="project" value="UniProtKB-EC"/>
</dbReference>
<feature type="region of interest" description="Disordered" evidence="21">
    <location>
        <begin position="1"/>
        <end position="69"/>
    </location>
</feature>
<evidence type="ECO:0000256" key="19">
    <source>
        <dbReference type="ARBA" id="ARBA00041599"/>
    </source>
</evidence>
<evidence type="ECO:0000256" key="20">
    <source>
        <dbReference type="ARBA" id="ARBA00041811"/>
    </source>
</evidence>
<organism evidence="24 25">
    <name type="scientific">Endocarpon pusillum</name>
    <dbReference type="NCBI Taxonomy" id="364733"/>
    <lineage>
        <taxon>Eukaryota</taxon>
        <taxon>Fungi</taxon>
        <taxon>Dikarya</taxon>
        <taxon>Ascomycota</taxon>
        <taxon>Pezizomycotina</taxon>
        <taxon>Eurotiomycetes</taxon>
        <taxon>Chaetothyriomycetidae</taxon>
        <taxon>Verrucariales</taxon>
        <taxon>Verrucariaceae</taxon>
        <taxon>Endocarpon</taxon>
    </lineage>
</organism>
<keyword evidence="9" id="KW-0735">Signal-anchor</keyword>
<dbReference type="EC" id="3.2.1.21" evidence="5"/>
<dbReference type="InterPro" id="IPR017853">
    <property type="entry name" value="GH"/>
</dbReference>
<dbReference type="InterPro" id="IPR001764">
    <property type="entry name" value="Glyco_hydro_3_N"/>
</dbReference>
<accession>A0A8H7ADM0</accession>
<sequence length="966" mass="104519">MSAAGQEYQAVQGQDLLNETDDSKHLREAIGGFSSEDEDDASPTEPLHKSQLDGTPRRSPPRKGEHTTIDVSKARRPWLRFCACLIPSKRVFILITIVLATVIGAAIGGGAWVYKSAPKDGLSPPWYPTPLGGTVENWKKSYELARQMVGKMSLVEKVNITTGTGWAMNMCVGNTGTADSVGFPSLCLQDGPLGIRFTDHASSFPAGITVGATWSHELMRAHGVAHGREARLKGIHVLLGPCMGPIGRNPAGGRNWEGFGSDPVLQAVGAYETIQGIQSENVMATAKHYVGNEQEHFRQSFEWGLPNAMSSNIDDRTLHELYAWPFAESVRAGVASVMCSYQMVNNSYACGNSKLMNGILKDELGFQGFVQSDWLAQRSGVGSALAGLDMSMPGDGLGWADGKSLWGKQLSLAVLNRSVPIERLDDMATRIVASWYQMGQDKWEKPAPEGKGGPNFSSFSTKEIDLLHPASDSDEKGVVNQFVDVQGGKPGDPPHKIVARKVAAEGTVLVKNDGMLPLSRNRSATIAIVGEDAGPGEGPNVCEDRACNQGTLGSGWGSGASEFPYLVDPASGFKAAVKNASIKVNTYLQNDLDQDIRAKLKLNDLCIVFANAIAGEGFRSWNGIRGDRNDLNLQKGGDDLIIATTESCGGPTIVVIHAVGPVIVEKWADLPGVKAILLANLPGQESGNALADVLFGNVDASGRLPYTVGKSLGDYGPGAQVLYYPNGAVPQVDFNESLYIDYRHFDKDEIKPRYEFGFGLSYTTFELSDLVLKKLKQKSALPAPRLNEVPATTSSGDVPDPSTALLPAGFRRLKKYIYPWIESTKLVKKGRYPYPRGYDEPQTPSPAGGAEGGNPDLFEPIIEVAVRVNNTGKRPGKEVVQVYLSFPDNVVEPSTGEPIDFPPKVLRNFKKVELKRGGSQVVKLGLTRKDLSYWSTVQQNWVMPVEGEFKIRVGRSSRDLPLEVVF</sequence>
<dbReference type="Gene3D" id="2.60.40.10">
    <property type="entry name" value="Immunoglobulins"/>
    <property type="match status" value="1"/>
</dbReference>
<evidence type="ECO:0000256" key="16">
    <source>
        <dbReference type="ARBA" id="ARBA00024983"/>
    </source>
</evidence>
<comment type="pathway">
    <text evidence="3">Glycan metabolism; cellulose degradation.</text>
</comment>
<evidence type="ECO:0000256" key="14">
    <source>
        <dbReference type="ARBA" id="ARBA00023295"/>
    </source>
</evidence>
<dbReference type="InterPro" id="IPR050288">
    <property type="entry name" value="Cellulose_deg_GH3"/>
</dbReference>
<dbReference type="SUPFAM" id="SSF51445">
    <property type="entry name" value="(Trans)glycosidases"/>
    <property type="match status" value="1"/>
</dbReference>
<dbReference type="InterPro" id="IPR026891">
    <property type="entry name" value="Fn3-like"/>
</dbReference>
<keyword evidence="8" id="KW-0378">Hydrolase</keyword>
<dbReference type="GO" id="GO:0005886">
    <property type="term" value="C:plasma membrane"/>
    <property type="evidence" value="ECO:0007669"/>
    <property type="project" value="UniProtKB-SubCell"/>
</dbReference>
<evidence type="ECO:0000256" key="7">
    <source>
        <dbReference type="ARBA" id="ARBA00022692"/>
    </source>
</evidence>
<dbReference type="SUPFAM" id="SSF52279">
    <property type="entry name" value="Beta-D-glucan exohydrolase, C-terminal domain"/>
    <property type="match status" value="1"/>
</dbReference>
<dbReference type="InterPro" id="IPR036881">
    <property type="entry name" value="Glyco_hydro_3_C_sf"/>
</dbReference>
<proteinExistence type="inferred from homology"/>
<evidence type="ECO:0000256" key="4">
    <source>
        <dbReference type="ARBA" id="ARBA00005336"/>
    </source>
</evidence>
<dbReference type="AlphaFoldDB" id="A0A8H7ADM0"/>
<evidence type="ECO:0000256" key="13">
    <source>
        <dbReference type="ARBA" id="ARBA00023277"/>
    </source>
</evidence>
<protein>
    <recommendedName>
        <fullName evidence="17">Probable beta-glucosidase E</fullName>
        <ecNumber evidence="5">3.2.1.21</ecNumber>
    </recommendedName>
    <alternativeName>
        <fullName evidence="18">Beta-D-glucoside glucohydrolase E</fullName>
    </alternativeName>
    <alternativeName>
        <fullName evidence="19">Cellobiase E</fullName>
    </alternativeName>
    <alternativeName>
        <fullName evidence="20">Gentiobiase E</fullName>
    </alternativeName>
</protein>